<dbReference type="AlphaFoldDB" id="A0AAJ6TQ84"/>
<dbReference type="Gene3D" id="1.10.246.20">
    <property type="entry name" value="Coactivator CBP, KIX domain"/>
    <property type="match status" value="1"/>
</dbReference>
<evidence type="ECO:0000313" key="5">
    <source>
        <dbReference type="Proteomes" id="UP000694918"/>
    </source>
</evidence>
<name>A0AAJ6TQ84_POPEU</name>
<dbReference type="Proteomes" id="UP000694918">
    <property type="component" value="Unplaced"/>
</dbReference>
<dbReference type="GO" id="GO:0005634">
    <property type="term" value="C:nucleus"/>
    <property type="evidence" value="ECO:0007669"/>
    <property type="project" value="UniProtKB-SubCell"/>
</dbReference>
<protein>
    <submittedName>
        <fullName evidence="6">Mediator of RNA polymerase II transcription subunit 15a-like isoform X3</fullName>
    </submittedName>
</protein>
<keyword evidence="3" id="KW-0472">Membrane</keyword>
<reference evidence="6" key="1">
    <citation type="submission" date="2025-08" db="UniProtKB">
        <authorList>
            <consortium name="RefSeq"/>
        </authorList>
    </citation>
    <scope>IDENTIFICATION</scope>
</reference>
<dbReference type="GO" id="GO:0031490">
    <property type="term" value="F:chromatin DNA binding"/>
    <property type="evidence" value="ECO:0007669"/>
    <property type="project" value="InterPro"/>
</dbReference>
<sequence>MNEKEKGKRLIKIRRTAMRQPQVSYTSVFVFFIFHLFLTRSELEGIKSAGSNFCCNFLCNIFGWNFLVGQNPMDANNWRPTIPGGEPVIDMGYWRIQLQPDSRKRIIDKIMETLKRHLLFSGQEGLQELKKFSIRFEEKIYITATNQMLSMEIRSQNAMPTAPMDPAASLDYTAQTGHAKGADWQEEIYEKLDSLPHQPNSEQLEKLEIFKTMLERLITFLQVSKNNITPSFKEKLGPMRSRL</sequence>
<evidence type="ECO:0000256" key="1">
    <source>
        <dbReference type="ARBA" id="ARBA00004123"/>
    </source>
</evidence>
<dbReference type="GeneID" id="105119113"/>
<evidence type="ECO:0000256" key="2">
    <source>
        <dbReference type="ARBA" id="ARBA00023242"/>
    </source>
</evidence>
<feature type="domain" description="Mediator complex subunit 15 KIX" evidence="4">
    <location>
        <begin position="92"/>
        <end position="147"/>
    </location>
</feature>
<dbReference type="Pfam" id="PF16987">
    <property type="entry name" value="KIX_2"/>
    <property type="match status" value="1"/>
</dbReference>
<comment type="subcellular location">
    <subcellularLocation>
        <location evidence="1">Nucleus</location>
    </subcellularLocation>
</comment>
<accession>A0AAJ6TQ84</accession>
<keyword evidence="3" id="KW-0812">Transmembrane</keyword>
<evidence type="ECO:0000313" key="6">
    <source>
        <dbReference type="RefSeq" id="XP_011015517.1"/>
    </source>
</evidence>
<gene>
    <name evidence="6" type="primary">LOC105119113</name>
</gene>
<dbReference type="InterPro" id="IPR036546">
    <property type="entry name" value="MED15_KIX"/>
</dbReference>
<dbReference type="InterPro" id="IPR036529">
    <property type="entry name" value="KIX_dom_sf"/>
</dbReference>
<proteinExistence type="predicted"/>
<dbReference type="PANTHER" id="PTHR33137:SF4">
    <property type="entry name" value="MEDIATOR OF RNA POLYMERASE II TRANSCRIPTION SUBUNIT 15A-RELATED"/>
    <property type="match status" value="1"/>
</dbReference>
<evidence type="ECO:0000259" key="4">
    <source>
        <dbReference type="Pfam" id="PF16987"/>
    </source>
</evidence>
<dbReference type="InterPro" id="IPR044661">
    <property type="entry name" value="MED15a/b/c-like"/>
</dbReference>
<keyword evidence="2" id="KW-0539">Nucleus</keyword>
<feature type="transmembrane region" description="Helical" evidence="3">
    <location>
        <begin position="21"/>
        <end position="38"/>
    </location>
</feature>
<dbReference type="PANTHER" id="PTHR33137">
    <property type="entry name" value="MEDIATOR OF RNA POLYMERASE II TRANSCRIPTION SUBUNIT 15A-RELATED"/>
    <property type="match status" value="1"/>
</dbReference>
<keyword evidence="3" id="KW-1133">Transmembrane helix</keyword>
<dbReference type="RefSeq" id="XP_011015517.1">
    <property type="nucleotide sequence ID" value="XM_011017215.1"/>
</dbReference>
<organism evidence="5 6">
    <name type="scientific">Populus euphratica</name>
    <name type="common">Euphrates poplar</name>
    <dbReference type="NCBI Taxonomy" id="75702"/>
    <lineage>
        <taxon>Eukaryota</taxon>
        <taxon>Viridiplantae</taxon>
        <taxon>Streptophyta</taxon>
        <taxon>Embryophyta</taxon>
        <taxon>Tracheophyta</taxon>
        <taxon>Spermatophyta</taxon>
        <taxon>Magnoliopsida</taxon>
        <taxon>eudicotyledons</taxon>
        <taxon>Gunneridae</taxon>
        <taxon>Pentapetalae</taxon>
        <taxon>rosids</taxon>
        <taxon>fabids</taxon>
        <taxon>Malpighiales</taxon>
        <taxon>Salicaceae</taxon>
        <taxon>Saliceae</taxon>
        <taxon>Populus</taxon>
    </lineage>
</organism>
<evidence type="ECO:0000256" key="3">
    <source>
        <dbReference type="SAM" id="Phobius"/>
    </source>
</evidence>
<dbReference type="GO" id="GO:0003713">
    <property type="term" value="F:transcription coactivator activity"/>
    <property type="evidence" value="ECO:0007669"/>
    <property type="project" value="InterPro"/>
</dbReference>
<keyword evidence="5" id="KW-1185">Reference proteome</keyword>